<evidence type="ECO:0000313" key="8">
    <source>
        <dbReference type="Proteomes" id="UP000727993"/>
    </source>
</evidence>
<feature type="transmembrane region" description="Helical" evidence="5">
    <location>
        <begin position="136"/>
        <end position="153"/>
    </location>
</feature>
<dbReference type="Pfam" id="PF07291">
    <property type="entry name" value="MauE"/>
    <property type="match status" value="1"/>
</dbReference>
<gene>
    <name evidence="7" type="ORF">IPN02_00585</name>
</gene>
<dbReference type="EMBL" id="JADJZA010000001">
    <property type="protein sequence ID" value="MBK9295380.1"/>
    <property type="molecule type" value="Genomic_DNA"/>
</dbReference>
<reference evidence="7 8" key="1">
    <citation type="submission" date="2020-10" db="EMBL/GenBank/DDBJ databases">
        <title>Connecting structure to function with the recovery of over 1000 high-quality activated sludge metagenome-assembled genomes encoding full-length rRNA genes using long-read sequencing.</title>
        <authorList>
            <person name="Singleton C.M."/>
            <person name="Petriglieri F."/>
            <person name="Kristensen J.M."/>
            <person name="Kirkegaard R.H."/>
            <person name="Michaelsen T.Y."/>
            <person name="Andersen M.H."/>
            <person name="Karst S.M."/>
            <person name="Dueholm M.S."/>
            <person name="Nielsen P.H."/>
            <person name="Albertsen M."/>
        </authorList>
    </citation>
    <scope>NUCLEOTIDE SEQUENCE [LARGE SCALE GENOMIC DNA]</scope>
    <source>
        <strain evidence="7">Lyne_18-Q3-R50-59_MAXAC.006</strain>
    </source>
</reference>
<accession>A0A936TEE3</accession>
<evidence type="ECO:0000256" key="5">
    <source>
        <dbReference type="SAM" id="Phobius"/>
    </source>
</evidence>
<protein>
    <recommendedName>
        <fullName evidence="6">Methylamine utilisation protein MauE domain-containing protein</fullName>
    </recommendedName>
</protein>
<keyword evidence="3 5" id="KW-1133">Transmembrane helix</keyword>
<dbReference type="InterPro" id="IPR009908">
    <property type="entry name" value="Methylamine_util_MauE"/>
</dbReference>
<dbReference type="GO" id="GO:0030416">
    <property type="term" value="P:methylamine metabolic process"/>
    <property type="evidence" value="ECO:0007669"/>
    <property type="project" value="InterPro"/>
</dbReference>
<feature type="transmembrane region" description="Helical" evidence="5">
    <location>
        <begin position="44"/>
        <end position="77"/>
    </location>
</feature>
<evidence type="ECO:0000256" key="3">
    <source>
        <dbReference type="ARBA" id="ARBA00022989"/>
    </source>
</evidence>
<keyword evidence="2 5" id="KW-0812">Transmembrane</keyword>
<feature type="transmembrane region" description="Helical" evidence="5">
    <location>
        <begin position="108"/>
        <end position="130"/>
    </location>
</feature>
<dbReference type="GO" id="GO:0016020">
    <property type="term" value="C:membrane"/>
    <property type="evidence" value="ECO:0007669"/>
    <property type="project" value="UniProtKB-SubCell"/>
</dbReference>
<evidence type="ECO:0000256" key="2">
    <source>
        <dbReference type="ARBA" id="ARBA00022692"/>
    </source>
</evidence>
<evidence type="ECO:0000256" key="4">
    <source>
        <dbReference type="ARBA" id="ARBA00023136"/>
    </source>
</evidence>
<dbReference type="Proteomes" id="UP000727993">
    <property type="component" value="Unassembled WGS sequence"/>
</dbReference>
<evidence type="ECO:0000313" key="7">
    <source>
        <dbReference type="EMBL" id="MBK9295380.1"/>
    </source>
</evidence>
<comment type="subcellular location">
    <subcellularLocation>
        <location evidence="1">Membrane</location>
        <topology evidence="1">Multi-pass membrane protein</topology>
    </subcellularLocation>
</comment>
<sequence length="159" mass="16011">MAALDLLPYLAAGLLLVAGASKVRHPDTMADVLAVIGVTSPHAPFILGLIEIVVGAAAMVFGGFVLWGLVTALYLAFAALLALLTRNDAEVSCGCFGQRSTPVGRRQVLADLGTAGLAAIGVVISTPGLFGADRSPAITALLIVGIAVGVAALRRAHTG</sequence>
<comment type="caution">
    <text evidence="7">The sequence shown here is derived from an EMBL/GenBank/DDBJ whole genome shotgun (WGS) entry which is preliminary data.</text>
</comment>
<keyword evidence="4 5" id="KW-0472">Membrane</keyword>
<feature type="domain" description="Methylamine utilisation protein MauE" evidence="6">
    <location>
        <begin position="5"/>
        <end position="122"/>
    </location>
</feature>
<evidence type="ECO:0000256" key="1">
    <source>
        <dbReference type="ARBA" id="ARBA00004141"/>
    </source>
</evidence>
<proteinExistence type="predicted"/>
<organism evidence="7 8">
    <name type="scientific">Candidatus Neomicrothrix subdominans</name>
    <dbReference type="NCBI Taxonomy" id="2954438"/>
    <lineage>
        <taxon>Bacteria</taxon>
        <taxon>Bacillati</taxon>
        <taxon>Actinomycetota</taxon>
        <taxon>Acidimicrobiia</taxon>
        <taxon>Acidimicrobiales</taxon>
        <taxon>Microthrixaceae</taxon>
        <taxon>Candidatus Neomicrothrix</taxon>
    </lineage>
</organism>
<name>A0A936TEE3_9ACTN</name>
<evidence type="ECO:0000259" key="6">
    <source>
        <dbReference type="Pfam" id="PF07291"/>
    </source>
</evidence>
<dbReference type="AlphaFoldDB" id="A0A936TEE3"/>